<keyword evidence="1" id="KW-0472">Membrane</keyword>
<dbReference type="EMBL" id="CP039704">
    <property type="protein sequence ID" value="QCI78717.1"/>
    <property type="molecule type" value="Genomic_DNA"/>
</dbReference>
<keyword evidence="1" id="KW-0812">Transmembrane</keyword>
<gene>
    <name evidence="2" type="ORF">E6W36_00935</name>
</gene>
<feature type="transmembrane region" description="Helical" evidence="1">
    <location>
        <begin position="33"/>
        <end position="51"/>
    </location>
</feature>
<name>A0A4D7C830_9SPHN</name>
<dbReference type="KEGG" id="hgn:E6W36_00935"/>
<reference evidence="3" key="1">
    <citation type="submission" date="2019-04" db="EMBL/GenBank/DDBJ databases">
        <title>Complete genome sequence of Sphingomonas sp. W1-2-3.</title>
        <authorList>
            <person name="Im W.T."/>
        </authorList>
    </citation>
    <scope>NUCLEOTIDE SEQUENCE [LARGE SCALE GENOMIC DNA]</scope>
    <source>
        <strain evidence="3">W1-2-3</strain>
    </source>
</reference>
<evidence type="ECO:0000313" key="3">
    <source>
        <dbReference type="Proteomes" id="UP000298714"/>
    </source>
</evidence>
<keyword evidence="1" id="KW-1133">Transmembrane helix</keyword>
<organism evidence="2 3">
    <name type="scientific">Hankyongella ginsenosidimutans</name>
    <dbReference type="NCBI Taxonomy" id="1763828"/>
    <lineage>
        <taxon>Bacteria</taxon>
        <taxon>Pseudomonadati</taxon>
        <taxon>Pseudomonadota</taxon>
        <taxon>Alphaproteobacteria</taxon>
        <taxon>Sphingomonadales</taxon>
        <taxon>Sphingomonadaceae</taxon>
        <taxon>Hankyongella</taxon>
    </lineage>
</organism>
<sequence>MAGRYAGALVVLLLALLGYLVFKQLTELVVRDAPDHVFVWCGLLALLAGALSRAKNADLPLFARRGLRACAVFLTLYAALEPFDIPYAAVPLDSPRCCFTARPAGWRLVSQCWAGGALLAQWPVRC</sequence>
<evidence type="ECO:0000256" key="1">
    <source>
        <dbReference type="SAM" id="Phobius"/>
    </source>
</evidence>
<dbReference type="Proteomes" id="UP000298714">
    <property type="component" value="Chromosome"/>
</dbReference>
<keyword evidence="3" id="KW-1185">Reference proteome</keyword>
<protein>
    <submittedName>
        <fullName evidence="2">Uncharacterized protein</fullName>
    </submittedName>
</protein>
<evidence type="ECO:0000313" key="2">
    <source>
        <dbReference type="EMBL" id="QCI78717.1"/>
    </source>
</evidence>
<dbReference type="AlphaFoldDB" id="A0A4D7C830"/>
<proteinExistence type="predicted"/>
<accession>A0A4D7C830</accession>